<feature type="domain" description="DUF58" evidence="2">
    <location>
        <begin position="234"/>
        <end position="376"/>
    </location>
</feature>
<evidence type="ECO:0000259" key="2">
    <source>
        <dbReference type="Pfam" id="PF01882"/>
    </source>
</evidence>
<keyword evidence="1" id="KW-0812">Transmembrane</keyword>
<reference evidence="3 4" key="1">
    <citation type="submission" date="2023-12" db="EMBL/GenBank/DDBJ databases">
        <title>Genome sequencing and assembly of bacterial species from a model synthetic community.</title>
        <authorList>
            <person name="Hogle S.L."/>
        </authorList>
    </citation>
    <scope>NUCLEOTIDE SEQUENCE [LARGE SCALE GENOMIC DNA]</scope>
    <source>
        <strain evidence="3 4">HAMBI_3031</strain>
    </source>
</reference>
<keyword evidence="1" id="KW-0472">Membrane</keyword>
<dbReference type="PANTHER" id="PTHR33608:SF3">
    <property type="entry name" value="SLR2013 PROTEIN"/>
    <property type="match status" value="1"/>
</dbReference>
<keyword evidence="4" id="KW-1185">Reference proteome</keyword>
<feature type="transmembrane region" description="Helical" evidence="1">
    <location>
        <begin position="66"/>
        <end position="86"/>
    </location>
</feature>
<gene>
    <name evidence="3" type="ORF">U0035_15335</name>
</gene>
<evidence type="ECO:0000313" key="3">
    <source>
        <dbReference type="EMBL" id="WQD37045.1"/>
    </source>
</evidence>
<feature type="transmembrane region" description="Helical" evidence="1">
    <location>
        <begin position="42"/>
        <end position="60"/>
    </location>
</feature>
<dbReference type="InterPro" id="IPR002881">
    <property type="entry name" value="DUF58"/>
</dbReference>
<sequence length="473" mass="54389">MKTKLLNRSSTGWKSRGSLEKKAESISYSLFTDLKSFYLNKIVYYIGGVCSVLYMAGYFFHPFYSIASLLLLLLLIAVLADLALLYSKKSGIVATRQLPERLSISDENPVSLFISNRYNFPVNALIIDELPVQLQIRDWKRIIQIPALMSETISYQVKPLTRGAYTFDNINVIVTGPLRLTRRRYAIGAQHTVKVYPSFVQMRRFQLLAISNRLEEAGIKKVRRLGHSSEFEQIKEYVRGDDYRTINWKATSRKGGLMINNYTDEKSQQIYCVINKGRVMKMPFDGMTLLDYAINASLVLSNIAMVKQDKAGLVTFAEKMDSFIPADKKPGQMNLILESLYKQQTQFLEADYEKLYATVRNRVTNRGLVVLFTNFESLEGLKREMPAFKKISHYHLLLVVFFENTAIKGLIHSNAEDLEQVYVKTIAEKFAFEKKQMVKELQQNGILSILTTPEQLTVNTINKYLELKKRNYI</sequence>
<keyword evidence="1" id="KW-1133">Transmembrane helix</keyword>
<dbReference type="Pfam" id="PF01882">
    <property type="entry name" value="DUF58"/>
    <property type="match status" value="1"/>
</dbReference>
<name>A0ABZ0W4V5_9BACT</name>
<evidence type="ECO:0000256" key="1">
    <source>
        <dbReference type="SAM" id="Phobius"/>
    </source>
</evidence>
<dbReference type="RefSeq" id="WP_170138315.1">
    <property type="nucleotide sequence ID" value="NZ_CP139960.1"/>
</dbReference>
<proteinExistence type="predicted"/>
<evidence type="ECO:0000313" key="4">
    <source>
        <dbReference type="Proteomes" id="UP001325680"/>
    </source>
</evidence>
<dbReference type="EMBL" id="CP139960">
    <property type="protein sequence ID" value="WQD37045.1"/>
    <property type="molecule type" value="Genomic_DNA"/>
</dbReference>
<protein>
    <submittedName>
        <fullName evidence="3">DUF58 domain-containing protein</fullName>
    </submittedName>
</protein>
<dbReference type="PANTHER" id="PTHR33608">
    <property type="entry name" value="BLL2464 PROTEIN"/>
    <property type="match status" value="1"/>
</dbReference>
<organism evidence="3 4">
    <name type="scientific">Niabella yanshanensis</name>
    <dbReference type="NCBI Taxonomy" id="577386"/>
    <lineage>
        <taxon>Bacteria</taxon>
        <taxon>Pseudomonadati</taxon>
        <taxon>Bacteroidota</taxon>
        <taxon>Chitinophagia</taxon>
        <taxon>Chitinophagales</taxon>
        <taxon>Chitinophagaceae</taxon>
        <taxon>Niabella</taxon>
    </lineage>
</organism>
<accession>A0ABZ0W4V5</accession>
<dbReference type="Proteomes" id="UP001325680">
    <property type="component" value="Chromosome"/>
</dbReference>